<keyword evidence="1" id="KW-0472">Membrane</keyword>
<evidence type="ECO:0000313" key="2">
    <source>
        <dbReference type="EMBL" id="GAA2171998.1"/>
    </source>
</evidence>
<feature type="transmembrane region" description="Helical" evidence="1">
    <location>
        <begin position="7"/>
        <end position="30"/>
    </location>
</feature>
<evidence type="ECO:0000256" key="1">
    <source>
        <dbReference type="SAM" id="Phobius"/>
    </source>
</evidence>
<name>A0ABN3ALJ1_9MICO</name>
<protein>
    <recommendedName>
        <fullName evidence="4">DUF2637 domain-containing protein</fullName>
    </recommendedName>
</protein>
<dbReference type="EMBL" id="BAAAQT010000005">
    <property type="protein sequence ID" value="GAA2171998.1"/>
    <property type="molecule type" value="Genomic_DNA"/>
</dbReference>
<comment type="caution">
    <text evidence="2">The sequence shown here is derived from an EMBL/GenBank/DDBJ whole genome shotgun (WGS) entry which is preliminary data.</text>
</comment>
<keyword evidence="3" id="KW-1185">Reference proteome</keyword>
<gene>
    <name evidence="2" type="ORF">GCM10009846_08190</name>
</gene>
<keyword evidence="1" id="KW-0812">Transmembrane</keyword>
<sequence length="146" mass="14830">MTRRHAATLVLDVVLTIVGALLLLTAWHAVVLGDRLAGLAEGARLLFLFMDVGLVGWAVALVALGLRARRGHRRPEAVAVLVACAAGVALNAAAVAVIGLAQGVVHLDHALLAGAATLLAAVAVVPALHRARAARTRAAGIARDAS</sequence>
<reference evidence="2 3" key="1">
    <citation type="journal article" date="2019" name="Int. J. Syst. Evol. Microbiol.">
        <title>The Global Catalogue of Microorganisms (GCM) 10K type strain sequencing project: providing services to taxonomists for standard genome sequencing and annotation.</title>
        <authorList>
            <consortium name="The Broad Institute Genomics Platform"/>
            <consortium name="The Broad Institute Genome Sequencing Center for Infectious Disease"/>
            <person name="Wu L."/>
            <person name="Ma J."/>
        </authorList>
    </citation>
    <scope>NUCLEOTIDE SEQUENCE [LARGE SCALE GENOMIC DNA]</scope>
    <source>
        <strain evidence="2 3">JCM 16026</strain>
    </source>
</reference>
<accession>A0ABN3ALJ1</accession>
<keyword evidence="1" id="KW-1133">Transmembrane helix</keyword>
<proteinExistence type="predicted"/>
<dbReference type="Proteomes" id="UP001501599">
    <property type="component" value="Unassembled WGS sequence"/>
</dbReference>
<organism evidence="2 3">
    <name type="scientific">Agrococcus versicolor</name>
    <dbReference type="NCBI Taxonomy" id="501482"/>
    <lineage>
        <taxon>Bacteria</taxon>
        <taxon>Bacillati</taxon>
        <taxon>Actinomycetota</taxon>
        <taxon>Actinomycetes</taxon>
        <taxon>Micrococcales</taxon>
        <taxon>Microbacteriaceae</taxon>
        <taxon>Agrococcus</taxon>
    </lineage>
</organism>
<evidence type="ECO:0000313" key="3">
    <source>
        <dbReference type="Proteomes" id="UP001501599"/>
    </source>
</evidence>
<feature type="transmembrane region" description="Helical" evidence="1">
    <location>
        <begin position="42"/>
        <end position="66"/>
    </location>
</feature>
<feature type="transmembrane region" description="Helical" evidence="1">
    <location>
        <begin position="110"/>
        <end position="128"/>
    </location>
</feature>
<feature type="transmembrane region" description="Helical" evidence="1">
    <location>
        <begin position="78"/>
        <end position="104"/>
    </location>
</feature>
<evidence type="ECO:0008006" key="4">
    <source>
        <dbReference type="Google" id="ProtNLM"/>
    </source>
</evidence>